<dbReference type="RefSeq" id="YP_006908617.1">
    <property type="nucleotide sequence ID" value="NC_018875.1"/>
</dbReference>
<evidence type="ECO:0008006" key="4">
    <source>
        <dbReference type="Google" id="ProtNLM"/>
    </source>
</evidence>
<evidence type="ECO:0000256" key="1">
    <source>
        <dbReference type="SAM" id="Phobius"/>
    </source>
</evidence>
<proteinExistence type="predicted"/>
<dbReference type="Proteomes" id="UP000201571">
    <property type="component" value="Segment"/>
</dbReference>
<dbReference type="OrthoDB" id="18095at10239"/>
<evidence type="ECO:0000313" key="2">
    <source>
        <dbReference type="EMBL" id="AER41535.1"/>
    </source>
</evidence>
<reference evidence="2 3" key="1">
    <citation type="journal article" date="2012" name="BMC Genomics">
        <title>Genome of Epinotia aporema granulovirus (EpapGV), a polyorganotropic fast killing betabaculovirus with a novel thymidylate kinase gene.</title>
        <authorList>
            <person name="Ferrelli M.L."/>
            <person name="Salvador R."/>
            <person name="Biedma M.E."/>
            <person name="Berretta M.F."/>
            <person name="Haase S."/>
            <person name="Sciocco-Cap A."/>
            <person name="Ghiringhelli P.D."/>
            <person name="Romanowski V."/>
        </authorList>
    </citation>
    <scope>NUCLEOTIDE SEQUENCE [LARGE SCALE GENOMIC DNA]</scope>
</reference>
<feature type="transmembrane region" description="Helical" evidence="1">
    <location>
        <begin position="123"/>
        <end position="144"/>
    </location>
</feature>
<sequence length="148" mass="17291">MIYLFWTTSVVLILFFLRMFSSLSSVNDNGLLDMLKGYNWQIVDNNLIEIIPSERENAWKNILIEILKSTPYTFRTNLRVGTFKHFDYNQPIYYDLRKKSLGITNDMVLRALTPPTRPLFKSIMVPPMSILTVFIGVMLSYALWKGIE</sequence>
<keyword evidence="3" id="KW-1185">Reference proteome</keyword>
<keyword evidence="1" id="KW-1133">Transmembrane helix</keyword>
<protein>
    <recommendedName>
        <fullName evidence="4">Pif-6</fullName>
    </recommendedName>
</protein>
<dbReference type="GeneID" id="13842699"/>
<name>K4ERV3_9BBAC</name>
<dbReference type="InterPro" id="IPR008005">
    <property type="entry name" value="PIF6"/>
</dbReference>
<accession>K4ERV3</accession>
<keyword evidence="1" id="KW-0812">Transmembrane</keyword>
<dbReference type="KEGG" id="vg:13842699"/>
<keyword evidence="1" id="KW-0472">Membrane</keyword>
<evidence type="ECO:0000313" key="3">
    <source>
        <dbReference type="Proteomes" id="UP000201571"/>
    </source>
</evidence>
<dbReference type="EMBL" id="JN408834">
    <property type="protein sequence ID" value="AER41535.1"/>
    <property type="molecule type" value="Genomic_DNA"/>
</dbReference>
<organism evidence="2 3">
    <name type="scientific">Epinotia aporema granulovirus</name>
    <dbReference type="NCBI Taxonomy" id="166056"/>
    <lineage>
        <taxon>Viruses</taxon>
        <taxon>Viruses incertae sedis</taxon>
        <taxon>Naldaviricetes</taxon>
        <taxon>Lefavirales</taxon>
        <taxon>Baculoviridae</taxon>
        <taxon>Betabaculovirus</taxon>
        <taxon>Betabaculovirus epaporemae</taxon>
    </lineage>
</organism>
<dbReference type="Pfam" id="PF05341">
    <property type="entry name" value="PIF6"/>
    <property type="match status" value="1"/>
</dbReference>